<evidence type="ECO:0000259" key="2">
    <source>
        <dbReference type="Pfam" id="PF07727"/>
    </source>
</evidence>
<evidence type="ECO:0000313" key="3">
    <source>
        <dbReference type="EMBL" id="OLP88416.1"/>
    </source>
</evidence>
<protein>
    <submittedName>
        <fullName evidence="3">Copia protein</fullName>
    </submittedName>
</protein>
<gene>
    <name evidence="3" type="primary">GIP</name>
    <name evidence="3" type="ORF">AK812_SmicGene30263</name>
</gene>
<evidence type="ECO:0000313" key="4">
    <source>
        <dbReference type="Proteomes" id="UP000186817"/>
    </source>
</evidence>
<dbReference type="Proteomes" id="UP000186817">
    <property type="component" value="Unassembled WGS sequence"/>
</dbReference>
<dbReference type="AlphaFoldDB" id="A0A1Q9CZQ9"/>
<dbReference type="EMBL" id="LSRX01000816">
    <property type="protein sequence ID" value="OLP88416.1"/>
    <property type="molecule type" value="Genomic_DNA"/>
</dbReference>
<feature type="region of interest" description="Disordered" evidence="1">
    <location>
        <begin position="253"/>
        <end position="318"/>
    </location>
</feature>
<accession>A0A1Q9CZQ9</accession>
<sequence length="708" mass="80556">MPERSQAEVVDASFKSDLEAQAIQGIKQLMSKTVQDERETSAEELLSIAVATFNQRDLVRGFSPTQHVLGVNPDTTGSYVQLPEGREQEPVLNNPAEEFKREARLRAEAEKSLAEWNAQQRIQRALNSRTRPDNTYYPGDLVYFWRTQESNKSKKQPGTNQGRFLGPARVLAMETRKDDAGQRRPAHAIWCVRGRSLIKCSPEQLRLASQREELIEALSEKEATPWTFTRLAEEVGGNQYQDVSNEIPTVEEWARAQDPTQEAPPRRYRIVAKRPQTEMSPGDQEMPEDLESGTSQPSSLRRVEPQEPQHGLHTQASHWRDEVRQSAWVAEQTCFWTDSGAAVEVEVAVPESRRGLDSMTRDMQSYFVGALKRKAVEVSERRLSPADRERFQEAKGVEVKNFIAAQAFEALPEHLKPNREQAVGMRWILTWKVKEDGSVKPKARAVLLGYQDPGYEHRATTAPVMTRQTRQLMLQLAANKHWRLMKGDVSGAFLQGRTYPTELYCVPCDEICQAMGINPGSITRLKKACYGLVDAPLEWYKTVANFFSSLGLEKLWIDRVCRSPGAAETAAAVNGEDMLYYVRYQWSEMIYGKVDLRHPNKTVSKVPGYVITDSRNVYDKLATAMFSVNGAEKKANIELMGLKEAQEATGVIMRWVHSEAQLANALTKAQQHRELELYYRMQHQWRIVEDTEMKSARKRKNEGLEPLQ</sequence>
<dbReference type="OMA" id="NEASCYW"/>
<dbReference type="InterPro" id="IPR013103">
    <property type="entry name" value="RVT_2"/>
</dbReference>
<keyword evidence="4" id="KW-1185">Reference proteome</keyword>
<feature type="domain" description="Reverse transcriptase Ty1/copia-type" evidence="2">
    <location>
        <begin position="417"/>
        <end position="555"/>
    </location>
</feature>
<dbReference type="OrthoDB" id="444652at2759"/>
<reference evidence="3 4" key="1">
    <citation type="submission" date="2016-02" db="EMBL/GenBank/DDBJ databases">
        <title>Genome analysis of coral dinoflagellate symbionts highlights evolutionary adaptations to a symbiotic lifestyle.</title>
        <authorList>
            <person name="Aranda M."/>
            <person name="Li Y."/>
            <person name="Liew Y.J."/>
            <person name="Baumgarten S."/>
            <person name="Simakov O."/>
            <person name="Wilson M."/>
            <person name="Piel J."/>
            <person name="Ashoor H."/>
            <person name="Bougouffa S."/>
            <person name="Bajic V.B."/>
            <person name="Ryu T."/>
            <person name="Ravasi T."/>
            <person name="Bayer T."/>
            <person name="Micklem G."/>
            <person name="Kim H."/>
            <person name="Bhak J."/>
            <person name="Lajeunesse T.C."/>
            <person name="Voolstra C.R."/>
        </authorList>
    </citation>
    <scope>NUCLEOTIDE SEQUENCE [LARGE SCALE GENOMIC DNA]</scope>
    <source>
        <strain evidence="3 4">CCMP2467</strain>
    </source>
</reference>
<comment type="caution">
    <text evidence="3">The sequence shown here is derived from an EMBL/GenBank/DDBJ whole genome shotgun (WGS) entry which is preliminary data.</text>
</comment>
<proteinExistence type="predicted"/>
<evidence type="ECO:0000256" key="1">
    <source>
        <dbReference type="SAM" id="MobiDB-lite"/>
    </source>
</evidence>
<name>A0A1Q9CZQ9_SYMMI</name>
<dbReference type="Pfam" id="PF07727">
    <property type="entry name" value="RVT_2"/>
    <property type="match status" value="1"/>
</dbReference>
<organism evidence="3 4">
    <name type="scientific">Symbiodinium microadriaticum</name>
    <name type="common">Dinoflagellate</name>
    <name type="synonym">Zooxanthella microadriatica</name>
    <dbReference type="NCBI Taxonomy" id="2951"/>
    <lineage>
        <taxon>Eukaryota</taxon>
        <taxon>Sar</taxon>
        <taxon>Alveolata</taxon>
        <taxon>Dinophyceae</taxon>
        <taxon>Suessiales</taxon>
        <taxon>Symbiodiniaceae</taxon>
        <taxon>Symbiodinium</taxon>
    </lineage>
</organism>